<dbReference type="Pfam" id="PF00011">
    <property type="entry name" value="HSP20"/>
    <property type="match status" value="1"/>
</dbReference>
<dbReference type="InterPro" id="IPR008978">
    <property type="entry name" value="HSP20-like_chaperone"/>
</dbReference>
<gene>
    <name evidence="4" type="ORF">DM484_29435</name>
</gene>
<accession>A0A2W4QBM5</accession>
<dbReference type="AlphaFoldDB" id="A0A2W4QBM5"/>
<evidence type="ECO:0000313" key="4">
    <source>
        <dbReference type="EMBL" id="PZN69633.1"/>
    </source>
</evidence>
<feature type="domain" description="SHSP" evidence="3">
    <location>
        <begin position="33"/>
        <end position="146"/>
    </location>
</feature>
<dbReference type="EMBL" id="QJPH01000573">
    <property type="protein sequence ID" value="PZN69633.1"/>
    <property type="molecule type" value="Genomic_DNA"/>
</dbReference>
<reference evidence="4 5" key="1">
    <citation type="journal article" date="2018" name="Aquat. Microb. Ecol.">
        <title>Gammaproteobacterial methanotrophs dominate.</title>
        <authorList>
            <person name="Rissanen A.J."/>
            <person name="Saarenheimo J."/>
            <person name="Tiirola M."/>
            <person name="Peura S."/>
            <person name="Aalto S.L."/>
            <person name="Karvinen A."/>
            <person name="Nykanen H."/>
        </authorList>
    </citation>
    <scope>NUCLEOTIDE SEQUENCE [LARGE SCALE GENOMIC DNA]</scope>
    <source>
        <strain evidence="4">AMbin10</strain>
    </source>
</reference>
<evidence type="ECO:0000313" key="5">
    <source>
        <dbReference type="Proteomes" id="UP000249396"/>
    </source>
</evidence>
<comment type="similarity">
    <text evidence="1 2">Belongs to the small heat shock protein (HSP20) family.</text>
</comment>
<dbReference type="PANTHER" id="PTHR11527">
    <property type="entry name" value="HEAT-SHOCK PROTEIN 20 FAMILY MEMBER"/>
    <property type="match status" value="1"/>
</dbReference>
<dbReference type="Gene3D" id="2.60.40.790">
    <property type="match status" value="1"/>
</dbReference>
<dbReference type="InterPro" id="IPR002068">
    <property type="entry name" value="A-crystallin/Hsp20_dom"/>
</dbReference>
<evidence type="ECO:0000256" key="2">
    <source>
        <dbReference type="RuleBase" id="RU003616"/>
    </source>
</evidence>
<sequence>MATLYEPWNLLTQLQRELERKQEIHNGIPEGTSATAEWVPAVDIKEEAERYVLLADLPGVSPSSIDVSMENGILTLSGKRETEAKTQREGYKRIERLYGSFHRRFSLPDTVDSEGIEARCSNGVLEITIPKKSVLQPKKIVVVGEG</sequence>
<evidence type="ECO:0000256" key="1">
    <source>
        <dbReference type="PROSITE-ProRule" id="PRU00285"/>
    </source>
</evidence>
<organism evidence="4 5">
    <name type="scientific">Candidatus Methylumidiphilus alinenensis</name>
    <dbReference type="NCBI Taxonomy" id="2202197"/>
    <lineage>
        <taxon>Bacteria</taxon>
        <taxon>Pseudomonadati</taxon>
        <taxon>Pseudomonadota</taxon>
        <taxon>Gammaproteobacteria</taxon>
        <taxon>Methylococcales</taxon>
        <taxon>Candidatus Methylumidiphilus</taxon>
    </lineage>
</organism>
<dbReference type="CDD" id="cd06464">
    <property type="entry name" value="ACD_sHsps-like"/>
    <property type="match status" value="1"/>
</dbReference>
<name>A0A2W4QBM5_9GAMM</name>
<comment type="caution">
    <text evidence="4">The sequence shown here is derived from an EMBL/GenBank/DDBJ whole genome shotgun (WGS) entry which is preliminary data.</text>
</comment>
<dbReference type="PROSITE" id="PS01031">
    <property type="entry name" value="SHSP"/>
    <property type="match status" value="1"/>
</dbReference>
<proteinExistence type="inferred from homology"/>
<dbReference type="Proteomes" id="UP000249396">
    <property type="component" value="Unassembled WGS sequence"/>
</dbReference>
<dbReference type="InterPro" id="IPR031107">
    <property type="entry name" value="Small_HSP"/>
</dbReference>
<evidence type="ECO:0000259" key="3">
    <source>
        <dbReference type="PROSITE" id="PS01031"/>
    </source>
</evidence>
<dbReference type="SUPFAM" id="SSF49764">
    <property type="entry name" value="HSP20-like chaperones"/>
    <property type="match status" value="1"/>
</dbReference>
<protein>
    <submittedName>
        <fullName evidence="4">Heat-shock protein Hsp20</fullName>
    </submittedName>
</protein>